<accession>A0A8J3D2V9</accession>
<dbReference type="GO" id="GO:0004560">
    <property type="term" value="F:alpha-L-fucosidase activity"/>
    <property type="evidence" value="ECO:0007669"/>
    <property type="project" value="InterPro"/>
</dbReference>
<evidence type="ECO:0000259" key="7">
    <source>
        <dbReference type="Pfam" id="PF01120"/>
    </source>
</evidence>
<dbReference type="InterPro" id="IPR000933">
    <property type="entry name" value="Glyco_hydro_29"/>
</dbReference>
<dbReference type="PANTHER" id="PTHR10030">
    <property type="entry name" value="ALPHA-L-FUCOSIDASE"/>
    <property type="match status" value="1"/>
</dbReference>
<evidence type="ECO:0000256" key="3">
    <source>
        <dbReference type="ARBA" id="ARBA00022729"/>
    </source>
</evidence>
<dbReference type="Proteomes" id="UP000598271">
    <property type="component" value="Unassembled WGS sequence"/>
</dbReference>
<dbReference type="GO" id="GO:0005764">
    <property type="term" value="C:lysosome"/>
    <property type="evidence" value="ECO:0007669"/>
    <property type="project" value="TreeGrafter"/>
</dbReference>
<dbReference type="GO" id="GO:0016139">
    <property type="term" value="P:glycoside catabolic process"/>
    <property type="evidence" value="ECO:0007669"/>
    <property type="project" value="TreeGrafter"/>
</dbReference>
<protein>
    <recommendedName>
        <fullName evidence="2">alpha-L-fucosidase</fullName>
        <ecNumber evidence="2">3.2.1.51</ecNumber>
    </recommendedName>
</protein>
<keyword evidence="9" id="KW-1185">Reference proteome</keyword>
<gene>
    <name evidence="8" type="ORF">GCM10007390_16720</name>
</gene>
<dbReference type="EC" id="3.2.1.51" evidence="2"/>
<keyword evidence="3 6" id="KW-0732">Signal</keyword>
<dbReference type="InterPro" id="IPR057739">
    <property type="entry name" value="Glyco_hydro_29_N"/>
</dbReference>
<feature type="signal peptide" evidence="6">
    <location>
        <begin position="1"/>
        <end position="20"/>
    </location>
</feature>
<dbReference type="GO" id="GO:0006004">
    <property type="term" value="P:fucose metabolic process"/>
    <property type="evidence" value="ECO:0007669"/>
    <property type="project" value="TreeGrafter"/>
</dbReference>
<dbReference type="Gene3D" id="3.20.20.80">
    <property type="entry name" value="Glycosidases"/>
    <property type="match status" value="1"/>
</dbReference>
<evidence type="ECO:0000256" key="4">
    <source>
        <dbReference type="ARBA" id="ARBA00022801"/>
    </source>
</evidence>
<evidence type="ECO:0000256" key="5">
    <source>
        <dbReference type="ARBA" id="ARBA00023295"/>
    </source>
</evidence>
<feature type="chain" id="PRO_5035218911" description="alpha-L-fucosidase" evidence="6">
    <location>
        <begin position="21"/>
        <end position="353"/>
    </location>
</feature>
<name>A0A8J3D2V9_9BACT</name>
<feature type="domain" description="Glycoside hydrolase family 29 N-terminal" evidence="7">
    <location>
        <begin position="73"/>
        <end position="342"/>
    </location>
</feature>
<evidence type="ECO:0000256" key="6">
    <source>
        <dbReference type="SAM" id="SignalP"/>
    </source>
</evidence>
<keyword evidence="5" id="KW-0326">Glycosidase</keyword>
<dbReference type="SUPFAM" id="SSF51445">
    <property type="entry name" value="(Trans)glycosidases"/>
    <property type="match status" value="1"/>
</dbReference>
<comment type="caution">
    <text evidence="8">The sequence shown here is derived from an EMBL/GenBank/DDBJ whole genome shotgun (WGS) entry which is preliminary data.</text>
</comment>
<evidence type="ECO:0000256" key="2">
    <source>
        <dbReference type="ARBA" id="ARBA00012662"/>
    </source>
</evidence>
<dbReference type="AlphaFoldDB" id="A0A8J3D2V9"/>
<keyword evidence="4" id="KW-0378">Hydrolase</keyword>
<evidence type="ECO:0000256" key="1">
    <source>
        <dbReference type="ARBA" id="ARBA00007951"/>
    </source>
</evidence>
<dbReference type="Pfam" id="PF01120">
    <property type="entry name" value="Alpha_L_fucos"/>
    <property type="match status" value="1"/>
</dbReference>
<dbReference type="InterPro" id="IPR017853">
    <property type="entry name" value="GH"/>
</dbReference>
<evidence type="ECO:0000313" key="8">
    <source>
        <dbReference type="EMBL" id="GHB63536.1"/>
    </source>
</evidence>
<sequence length="353" mass="40410">MLRLLAFFLLAPLLSTQSFAQSNTPPQKMEDGSQRLTKAQIQQWESLGYGMFIHFGMSTYDGIEMSPGDLPATAFNPTKLDVEQWIKTAAEAGMKYAVLTTKHVSGFCLWPSKYTEYDVANSSVKVDIVKEFVTQCRKYGLMPGLYYCSWDNKHLFGSKTPPKHTGFGTAYTTEKYREFQWNQLEELCTNYGEIGEVWIDIPLFLPRDYREELYDQIVKWQPKAVVTFNNGHGDGTSLKIASTWPTDLLEMERQLPDGSFMSKKSQYEAWKNVDGKYYYLPGEMNLPIGNEWFFVEGDLPKSDEELLGMYLINRSRGANFLLNVPPNKDGVLPTMYVDALMRLKKNIDKLGLD</sequence>
<comment type="similarity">
    <text evidence="1">Belongs to the glycosyl hydrolase 29 family.</text>
</comment>
<dbReference type="SMART" id="SM00812">
    <property type="entry name" value="Alpha_L_fucos"/>
    <property type="match status" value="1"/>
</dbReference>
<dbReference type="PANTHER" id="PTHR10030:SF37">
    <property type="entry name" value="ALPHA-L-FUCOSIDASE-RELATED"/>
    <property type="match status" value="1"/>
</dbReference>
<organism evidence="8 9">
    <name type="scientific">Persicitalea jodogahamensis</name>
    <dbReference type="NCBI Taxonomy" id="402147"/>
    <lineage>
        <taxon>Bacteria</taxon>
        <taxon>Pseudomonadati</taxon>
        <taxon>Bacteroidota</taxon>
        <taxon>Cytophagia</taxon>
        <taxon>Cytophagales</taxon>
        <taxon>Spirosomataceae</taxon>
        <taxon>Persicitalea</taxon>
    </lineage>
</organism>
<proteinExistence type="inferred from homology"/>
<reference evidence="8 9" key="1">
    <citation type="journal article" date="2014" name="Int. J. Syst. Evol. Microbiol.">
        <title>Complete genome sequence of Corynebacterium casei LMG S-19264T (=DSM 44701T), isolated from a smear-ripened cheese.</title>
        <authorList>
            <consortium name="US DOE Joint Genome Institute (JGI-PGF)"/>
            <person name="Walter F."/>
            <person name="Albersmeier A."/>
            <person name="Kalinowski J."/>
            <person name="Ruckert C."/>
        </authorList>
    </citation>
    <scope>NUCLEOTIDE SEQUENCE [LARGE SCALE GENOMIC DNA]</scope>
    <source>
        <strain evidence="8 9">KCTC 12866</strain>
    </source>
</reference>
<evidence type="ECO:0000313" key="9">
    <source>
        <dbReference type="Proteomes" id="UP000598271"/>
    </source>
</evidence>
<dbReference type="RefSeq" id="WP_189563852.1">
    <property type="nucleotide sequence ID" value="NZ_BMXF01000001.1"/>
</dbReference>
<dbReference type="EMBL" id="BMXF01000001">
    <property type="protein sequence ID" value="GHB63536.1"/>
    <property type="molecule type" value="Genomic_DNA"/>
</dbReference>